<dbReference type="Proteomes" id="UP001172778">
    <property type="component" value="Unassembled WGS sequence"/>
</dbReference>
<evidence type="ECO:0000313" key="1">
    <source>
        <dbReference type="EMBL" id="MDK2123893.1"/>
    </source>
</evidence>
<keyword evidence="2" id="KW-1185">Reference proteome</keyword>
<organism evidence="1 2">
    <name type="scientific">Parachitinimonas caeni</name>
    <dbReference type="NCBI Taxonomy" id="3031301"/>
    <lineage>
        <taxon>Bacteria</taxon>
        <taxon>Pseudomonadati</taxon>
        <taxon>Pseudomonadota</taxon>
        <taxon>Betaproteobacteria</taxon>
        <taxon>Neisseriales</taxon>
        <taxon>Chitinibacteraceae</taxon>
        <taxon>Parachitinimonas</taxon>
    </lineage>
</organism>
<protein>
    <submittedName>
        <fullName evidence="1">Uncharacterized protein</fullName>
    </submittedName>
</protein>
<dbReference type="RefSeq" id="WP_284100197.1">
    <property type="nucleotide sequence ID" value="NZ_JARRAF010000006.1"/>
</dbReference>
<reference evidence="1" key="1">
    <citation type="submission" date="2023-03" db="EMBL/GenBank/DDBJ databases">
        <title>Chitinimonas shenzhenensis gen. nov., sp. nov., a novel member of family Burkholderiaceae isolated from activated sludge collected in Shen Zhen, China.</title>
        <authorList>
            <person name="Wang X."/>
        </authorList>
    </citation>
    <scope>NUCLEOTIDE SEQUENCE</scope>
    <source>
        <strain evidence="1">DQS-5</strain>
    </source>
</reference>
<evidence type="ECO:0000313" key="2">
    <source>
        <dbReference type="Proteomes" id="UP001172778"/>
    </source>
</evidence>
<gene>
    <name evidence="1" type="ORF">PZA18_07505</name>
</gene>
<proteinExistence type="predicted"/>
<sequence>MFFHESVPSKVERYLAAHAYAEPLITEHGERYARWLDLQADAVLYLLAKESFAHGIAFYELLLCVGSYRLHCHTSGHAGPGASAWQLHRVITTEPVPDQEKDRLTKLLQNAARAYMTWYDEQFWGCKGWDSQLIVNSQHAIWTFEACQGQAKGLP</sequence>
<comment type="caution">
    <text evidence="1">The sequence shown here is derived from an EMBL/GenBank/DDBJ whole genome shotgun (WGS) entry which is preliminary data.</text>
</comment>
<dbReference type="EMBL" id="JARRAF010000006">
    <property type="protein sequence ID" value="MDK2123893.1"/>
    <property type="molecule type" value="Genomic_DNA"/>
</dbReference>
<accession>A0ABT7DXT3</accession>
<name>A0ABT7DXT3_9NEIS</name>